<evidence type="ECO:0000313" key="4">
    <source>
        <dbReference type="Proteomes" id="UP000091857"/>
    </source>
</evidence>
<evidence type="ECO:0008006" key="5">
    <source>
        <dbReference type="Google" id="ProtNLM"/>
    </source>
</evidence>
<dbReference type="PANTHER" id="PTHR34947:SF2">
    <property type="entry name" value="TRANSMEMBRANE PROTEIN"/>
    <property type="match status" value="1"/>
</dbReference>
<sequence>MEQIGHQNLQTFSQFSRSQFLKKIIIQLFVSVSVFSLLFSNSSRFSLLHSFNFYFSTVPVQLFSRTIDKNCMFLLCNGLLVFVTTLSGLDSSFSKYNDHSSVNESVNNYEDDTATSLVLAHYSKEPLLEREDMMAKEKVDDEERRENKECIPREAGDRETPQFVVEDEAEESRESGFLITSGKENSDEVLVEEDDHQREVVIELDENFLVPEEEDYEEEEEEEEEENEMLSTEELNKKFEEFIRKMKEEIRIEAQQQLVMVS</sequence>
<organism evidence="3 4">
    <name type="scientific">Manihot esculenta</name>
    <name type="common">Cassava</name>
    <name type="synonym">Jatropha manihot</name>
    <dbReference type="NCBI Taxonomy" id="3983"/>
    <lineage>
        <taxon>Eukaryota</taxon>
        <taxon>Viridiplantae</taxon>
        <taxon>Streptophyta</taxon>
        <taxon>Embryophyta</taxon>
        <taxon>Tracheophyta</taxon>
        <taxon>Spermatophyta</taxon>
        <taxon>Magnoliopsida</taxon>
        <taxon>eudicotyledons</taxon>
        <taxon>Gunneridae</taxon>
        <taxon>Pentapetalae</taxon>
        <taxon>rosids</taxon>
        <taxon>fabids</taxon>
        <taxon>Malpighiales</taxon>
        <taxon>Euphorbiaceae</taxon>
        <taxon>Crotonoideae</taxon>
        <taxon>Manihoteae</taxon>
        <taxon>Manihot</taxon>
    </lineage>
</organism>
<keyword evidence="2" id="KW-1133">Transmembrane helix</keyword>
<gene>
    <name evidence="3" type="ORF">MANES_03G140300v8</name>
</gene>
<evidence type="ECO:0000256" key="2">
    <source>
        <dbReference type="SAM" id="Phobius"/>
    </source>
</evidence>
<dbReference type="OrthoDB" id="1727102at2759"/>
<accession>A0A2C9W8U8</accession>
<evidence type="ECO:0000256" key="1">
    <source>
        <dbReference type="SAM" id="MobiDB-lite"/>
    </source>
</evidence>
<name>A0A2C9W8U8_MANES</name>
<feature type="compositionally biased region" description="Acidic residues" evidence="1">
    <location>
        <begin position="211"/>
        <end position="228"/>
    </location>
</feature>
<dbReference type="AlphaFoldDB" id="A0A2C9W8U8"/>
<dbReference type="Gramene" id="Manes.03G140300.1.v8.1">
    <property type="protein sequence ID" value="Manes.03G140300.1.v8.1.CDS.1"/>
    <property type="gene ID" value="Manes.03G140300.v8.1"/>
</dbReference>
<feature type="transmembrane region" description="Helical" evidence="2">
    <location>
        <begin position="20"/>
        <end position="39"/>
    </location>
</feature>
<protein>
    <recommendedName>
        <fullName evidence="5">DUF4408 domain-containing protein</fullName>
    </recommendedName>
</protein>
<evidence type="ECO:0000313" key="3">
    <source>
        <dbReference type="EMBL" id="OAY55253.1"/>
    </source>
</evidence>
<comment type="caution">
    <text evidence="3">The sequence shown here is derived from an EMBL/GenBank/DDBJ whole genome shotgun (WGS) entry which is preliminary data.</text>
</comment>
<keyword evidence="4" id="KW-1185">Reference proteome</keyword>
<dbReference type="Proteomes" id="UP000091857">
    <property type="component" value="Chromosome 3"/>
</dbReference>
<reference evidence="4" key="1">
    <citation type="journal article" date="2016" name="Nat. Biotechnol.">
        <title>Sequencing wild and cultivated cassava and related species reveals extensive interspecific hybridization and genetic diversity.</title>
        <authorList>
            <person name="Bredeson J.V."/>
            <person name="Lyons J.B."/>
            <person name="Prochnik S.E."/>
            <person name="Wu G.A."/>
            <person name="Ha C.M."/>
            <person name="Edsinger-Gonzales E."/>
            <person name="Grimwood J."/>
            <person name="Schmutz J."/>
            <person name="Rabbi I.Y."/>
            <person name="Egesi C."/>
            <person name="Nauluvula P."/>
            <person name="Lebot V."/>
            <person name="Ndunguru J."/>
            <person name="Mkamilo G."/>
            <person name="Bart R.S."/>
            <person name="Setter T.L."/>
            <person name="Gleadow R.M."/>
            <person name="Kulakow P."/>
            <person name="Ferguson M.E."/>
            <person name="Rounsley S."/>
            <person name="Rokhsar D.S."/>
        </authorList>
    </citation>
    <scope>NUCLEOTIDE SEQUENCE [LARGE SCALE GENOMIC DNA]</scope>
    <source>
        <strain evidence="4">cv. AM560-2</strain>
    </source>
</reference>
<feature type="region of interest" description="Disordered" evidence="1">
    <location>
        <begin position="211"/>
        <end position="234"/>
    </location>
</feature>
<dbReference type="PANTHER" id="PTHR34947">
    <property type="entry name" value="TRANSMEMBRANE PROTEIN"/>
    <property type="match status" value="1"/>
</dbReference>
<keyword evidence="2" id="KW-0812">Transmembrane</keyword>
<proteinExistence type="predicted"/>
<keyword evidence="2" id="KW-0472">Membrane</keyword>
<dbReference type="EMBL" id="CM004389">
    <property type="protein sequence ID" value="OAY55253.1"/>
    <property type="molecule type" value="Genomic_DNA"/>
</dbReference>